<dbReference type="Proteomes" id="UP000735302">
    <property type="component" value="Unassembled WGS sequence"/>
</dbReference>
<organism evidence="1 2">
    <name type="scientific">Plakobranchus ocellatus</name>
    <dbReference type="NCBI Taxonomy" id="259542"/>
    <lineage>
        <taxon>Eukaryota</taxon>
        <taxon>Metazoa</taxon>
        <taxon>Spiralia</taxon>
        <taxon>Lophotrochozoa</taxon>
        <taxon>Mollusca</taxon>
        <taxon>Gastropoda</taxon>
        <taxon>Heterobranchia</taxon>
        <taxon>Euthyneura</taxon>
        <taxon>Panpulmonata</taxon>
        <taxon>Sacoglossa</taxon>
        <taxon>Placobranchoidea</taxon>
        <taxon>Plakobranchidae</taxon>
        <taxon>Plakobranchus</taxon>
    </lineage>
</organism>
<protein>
    <submittedName>
        <fullName evidence="1">Uncharacterized protein</fullName>
    </submittedName>
</protein>
<proteinExistence type="predicted"/>
<evidence type="ECO:0000313" key="2">
    <source>
        <dbReference type="Proteomes" id="UP000735302"/>
    </source>
</evidence>
<name>A0AAV3XXG2_9GAST</name>
<keyword evidence="2" id="KW-1185">Reference proteome</keyword>
<reference evidence="1 2" key="1">
    <citation type="journal article" date="2021" name="Elife">
        <title>Chloroplast acquisition without the gene transfer in kleptoplastic sea slugs, Plakobranchus ocellatus.</title>
        <authorList>
            <person name="Maeda T."/>
            <person name="Takahashi S."/>
            <person name="Yoshida T."/>
            <person name="Shimamura S."/>
            <person name="Takaki Y."/>
            <person name="Nagai Y."/>
            <person name="Toyoda A."/>
            <person name="Suzuki Y."/>
            <person name="Arimoto A."/>
            <person name="Ishii H."/>
            <person name="Satoh N."/>
            <person name="Nishiyama T."/>
            <person name="Hasebe M."/>
            <person name="Maruyama T."/>
            <person name="Minagawa J."/>
            <person name="Obokata J."/>
            <person name="Shigenobu S."/>
        </authorList>
    </citation>
    <scope>NUCLEOTIDE SEQUENCE [LARGE SCALE GENOMIC DNA]</scope>
</reference>
<evidence type="ECO:0000313" key="1">
    <source>
        <dbReference type="EMBL" id="GFN74770.1"/>
    </source>
</evidence>
<dbReference type="EMBL" id="BLXT01000167">
    <property type="protein sequence ID" value="GFN74770.1"/>
    <property type="molecule type" value="Genomic_DNA"/>
</dbReference>
<dbReference type="AlphaFoldDB" id="A0AAV3XXG2"/>
<comment type="caution">
    <text evidence="1">The sequence shown here is derived from an EMBL/GenBank/DDBJ whole genome shotgun (WGS) entry which is preliminary data.</text>
</comment>
<sequence>MSTSRRCDEPSNSKLICAKNEHVYKKRMGSLGQPLGFRGLGLQCGSRRLIRQYDRPIAGQRADRLEQSR</sequence>
<gene>
    <name evidence="1" type="ORF">PoB_000127600</name>
</gene>
<accession>A0AAV3XXG2</accession>